<comment type="caution">
    <text evidence="1">The sequence shown here is derived from an EMBL/GenBank/DDBJ whole genome shotgun (WGS) entry which is preliminary data.</text>
</comment>
<dbReference type="Proteomes" id="UP000335636">
    <property type="component" value="Unassembled WGS sequence"/>
</dbReference>
<protein>
    <submittedName>
        <fullName evidence="1">Uncharacterized protein</fullName>
    </submittedName>
</protein>
<reference evidence="1" key="1">
    <citation type="submission" date="2019-04" db="EMBL/GenBank/DDBJ databases">
        <authorList>
            <person name="Alioto T."/>
            <person name="Alioto T."/>
        </authorList>
    </citation>
    <scope>NUCLEOTIDE SEQUENCE [LARGE SCALE GENOMIC DNA]</scope>
</reference>
<evidence type="ECO:0000313" key="1">
    <source>
        <dbReference type="EMBL" id="VTJ82932.1"/>
    </source>
</evidence>
<accession>A0A5E4CPP5</accession>
<dbReference type="AlphaFoldDB" id="A0A5E4CPP5"/>
<name>A0A5E4CPP5_MARMO</name>
<feature type="non-terminal residue" evidence="1">
    <location>
        <position position="1"/>
    </location>
</feature>
<keyword evidence="2" id="KW-1185">Reference proteome</keyword>
<feature type="non-terminal residue" evidence="1">
    <location>
        <position position="53"/>
    </location>
</feature>
<proteinExistence type="predicted"/>
<evidence type="ECO:0000313" key="2">
    <source>
        <dbReference type="Proteomes" id="UP000335636"/>
    </source>
</evidence>
<gene>
    <name evidence="1" type="ORF">MONAX_5E037433</name>
</gene>
<organism evidence="1 2">
    <name type="scientific">Marmota monax</name>
    <name type="common">Woodchuck</name>
    <dbReference type="NCBI Taxonomy" id="9995"/>
    <lineage>
        <taxon>Eukaryota</taxon>
        <taxon>Metazoa</taxon>
        <taxon>Chordata</taxon>
        <taxon>Craniata</taxon>
        <taxon>Vertebrata</taxon>
        <taxon>Euteleostomi</taxon>
        <taxon>Mammalia</taxon>
        <taxon>Eutheria</taxon>
        <taxon>Euarchontoglires</taxon>
        <taxon>Glires</taxon>
        <taxon>Rodentia</taxon>
        <taxon>Sciuromorpha</taxon>
        <taxon>Sciuridae</taxon>
        <taxon>Xerinae</taxon>
        <taxon>Marmotini</taxon>
        <taxon>Marmota</taxon>
    </lineage>
</organism>
<sequence>GGDCGEGIQVRSPSCMVHNGSVSHPPIHVEDSLCGEMPFQDSILKQPCSVPCP</sequence>
<dbReference type="EMBL" id="CABDUW010001600">
    <property type="protein sequence ID" value="VTJ82932.1"/>
    <property type="molecule type" value="Genomic_DNA"/>
</dbReference>